<name>Z9JH78_9GAMM</name>
<feature type="domain" description="CheW-like" evidence="1">
    <location>
        <begin position="8"/>
        <end position="151"/>
    </location>
</feature>
<evidence type="ECO:0000313" key="2">
    <source>
        <dbReference type="EMBL" id="EWS77770.1"/>
    </source>
</evidence>
<reference evidence="2 4" key="1">
    <citation type="journal article" date="2014" name="Genome Announc.">
        <title>Draft Genome Sequence of Xylella fastidiosa Pear Leaf Scorch Strain in Taiwan.</title>
        <authorList>
            <person name="Su C.C."/>
            <person name="Deng W.L."/>
            <person name="Jan F.J."/>
            <person name="Chang C.J."/>
            <person name="Huang H."/>
            <person name="Chen J."/>
        </authorList>
    </citation>
    <scope>NUCLEOTIDE SEQUENCE [LARGE SCALE GENOMIC DNA]</scope>
    <source>
        <strain evidence="2 4">PLS229</strain>
    </source>
</reference>
<dbReference type="SUPFAM" id="SSF50341">
    <property type="entry name" value="CheW-like"/>
    <property type="match status" value="1"/>
</dbReference>
<keyword evidence="5" id="KW-1185">Reference proteome</keyword>
<accession>Z9JH78</accession>
<evidence type="ECO:0000313" key="3">
    <source>
        <dbReference type="EMBL" id="MCD8474046.1"/>
    </source>
</evidence>
<dbReference type="eggNOG" id="COG0835">
    <property type="taxonomic scope" value="Bacteria"/>
</dbReference>
<dbReference type="Proteomes" id="UP000020406">
    <property type="component" value="Unassembled WGS sequence"/>
</dbReference>
<dbReference type="PATRIC" id="fig|1444770.3.peg.2143"/>
<comment type="caution">
    <text evidence="2">The sequence shown here is derived from an EMBL/GenBank/DDBJ whole genome shotgun (WGS) entry which is preliminary data.</text>
</comment>
<dbReference type="EMBL" id="JAJPPU010000004">
    <property type="protein sequence ID" value="MCD8474046.1"/>
    <property type="molecule type" value="Genomic_DNA"/>
</dbReference>
<dbReference type="Proteomes" id="UP001430701">
    <property type="component" value="Unassembled WGS sequence"/>
</dbReference>
<proteinExistence type="predicted"/>
<organism evidence="2 4">
    <name type="scientific">Xylella taiwanensis</name>
    <dbReference type="NCBI Taxonomy" id="1444770"/>
    <lineage>
        <taxon>Bacteria</taxon>
        <taxon>Pseudomonadati</taxon>
        <taxon>Pseudomonadota</taxon>
        <taxon>Gammaproteobacteria</taxon>
        <taxon>Lysobacterales</taxon>
        <taxon>Lysobacteraceae</taxon>
        <taxon>Xylella</taxon>
    </lineage>
</organism>
<dbReference type="EMBL" id="JDSQ01000014">
    <property type="protein sequence ID" value="EWS77770.1"/>
    <property type="molecule type" value="Genomic_DNA"/>
</dbReference>
<dbReference type="InterPro" id="IPR002545">
    <property type="entry name" value="CheW-lke_dom"/>
</dbReference>
<dbReference type="PROSITE" id="PS50851">
    <property type="entry name" value="CHEW"/>
    <property type="match status" value="1"/>
</dbReference>
<reference evidence="3" key="2">
    <citation type="submission" date="2021-11" db="EMBL/GenBank/DDBJ databases">
        <title>Genome sequence of Xylella taiwanensis PLS432.</title>
        <authorList>
            <person name="Weng L.-W."/>
            <person name="Su C.-C."/>
            <person name="Tsai C.-W."/>
            <person name="Kuo C.-H."/>
        </authorList>
    </citation>
    <scope>NUCLEOTIDE SEQUENCE</scope>
    <source>
        <strain evidence="3">PLS432</strain>
    </source>
</reference>
<dbReference type="GO" id="GO:0007165">
    <property type="term" value="P:signal transduction"/>
    <property type="evidence" value="ECO:0007669"/>
    <property type="project" value="InterPro"/>
</dbReference>
<dbReference type="GeneID" id="68900954"/>
<dbReference type="RefSeq" id="WP_051482345.1">
    <property type="nucleotide sequence ID" value="NZ_CP053627.1"/>
</dbReference>
<protein>
    <submittedName>
        <fullName evidence="2">Chemotaxis protein CheW</fullName>
    </submittedName>
</protein>
<evidence type="ECO:0000313" key="5">
    <source>
        <dbReference type="Proteomes" id="UP001430701"/>
    </source>
</evidence>
<dbReference type="InterPro" id="IPR036061">
    <property type="entry name" value="CheW-like_dom_sf"/>
</dbReference>
<evidence type="ECO:0000313" key="4">
    <source>
        <dbReference type="Proteomes" id="UP000020406"/>
    </source>
</evidence>
<dbReference type="Pfam" id="PF01584">
    <property type="entry name" value="CheW"/>
    <property type="match status" value="1"/>
</dbReference>
<dbReference type="AlphaFoldDB" id="Z9JH78"/>
<dbReference type="GO" id="GO:0006935">
    <property type="term" value="P:chemotaxis"/>
    <property type="evidence" value="ECO:0007669"/>
    <property type="project" value="InterPro"/>
</dbReference>
<gene>
    <name evidence="2" type="ORF">AF72_09060</name>
    <name evidence="3" type="ORF">LPH55_11420</name>
</gene>
<evidence type="ECO:0000259" key="1">
    <source>
        <dbReference type="PROSITE" id="PS50851"/>
    </source>
</evidence>
<dbReference type="KEGG" id="xtw:AB672_06585"/>
<sequence>MSYISQDEIRGILIQTGSERVLLPNAVVAEVMSRVSVESLTDVPSWLVGRIVWYGWKVPLVSFARFIGLDEEVTADSNKVILMKALGCHADLPYFALLTGSFPQLISVSRDSLLADASEEILPQGVHMRVLLSETQALLPNLDTIEDALRLTCVHNLNSDGTTFNMGGMP</sequence>
<dbReference type="STRING" id="1444770.AF72_09060"/>